<accession>A0ABV5SK55</accession>
<name>A0ABV5SK55_9MICO</name>
<evidence type="ECO:0008006" key="4">
    <source>
        <dbReference type="Google" id="ProtNLM"/>
    </source>
</evidence>
<proteinExistence type="predicted"/>
<gene>
    <name evidence="2" type="ORF">ACFFQV_00335</name>
</gene>
<evidence type="ECO:0000313" key="2">
    <source>
        <dbReference type="EMBL" id="MFB9640724.1"/>
    </source>
</evidence>
<dbReference type="RefSeq" id="WP_157423839.1">
    <property type="nucleotide sequence ID" value="NZ_BAAANI010000008.1"/>
</dbReference>
<reference evidence="2 3" key="1">
    <citation type="submission" date="2024-09" db="EMBL/GenBank/DDBJ databases">
        <authorList>
            <person name="Sun Q."/>
            <person name="Mori K."/>
        </authorList>
    </citation>
    <scope>NUCLEOTIDE SEQUENCE [LARGE SCALE GENOMIC DNA]</scope>
    <source>
        <strain evidence="2 3">JCM 14321</strain>
    </source>
</reference>
<evidence type="ECO:0000313" key="3">
    <source>
        <dbReference type="Proteomes" id="UP001589667"/>
    </source>
</evidence>
<protein>
    <recommendedName>
        <fullName evidence="4">Asparagine synthase</fullName>
    </recommendedName>
</protein>
<feature type="region of interest" description="Disordered" evidence="1">
    <location>
        <begin position="87"/>
        <end position="109"/>
    </location>
</feature>
<evidence type="ECO:0000256" key="1">
    <source>
        <dbReference type="SAM" id="MobiDB-lite"/>
    </source>
</evidence>
<comment type="caution">
    <text evidence="2">The sequence shown here is derived from an EMBL/GenBank/DDBJ whole genome shotgun (WGS) entry which is preliminary data.</text>
</comment>
<sequence length="222" mass="25443">MPFWRKRRAKRFKPFDRSALPEVTPPTFDEMLAEGLLVAEAAGRMALRNRFVMHALRGDEPFDAERAAAAAREVLYELVQEADEVAERTAEDRAAAARREGRASNEHDYRRADAANLRRREQVYAAVAKELWARRGDPEYLAAFAERARAEAWDDVAGAIDARLAREWGGGWPEIEVDEEYEAERETRLAGLLLDLDDELRAVERERERRAEQNDPFRGFVG</sequence>
<keyword evidence="3" id="KW-1185">Reference proteome</keyword>
<dbReference type="Proteomes" id="UP001589667">
    <property type="component" value="Unassembled WGS sequence"/>
</dbReference>
<organism evidence="2 3">
    <name type="scientific">Agromyces lapidis</name>
    <dbReference type="NCBI Taxonomy" id="279574"/>
    <lineage>
        <taxon>Bacteria</taxon>
        <taxon>Bacillati</taxon>
        <taxon>Actinomycetota</taxon>
        <taxon>Actinomycetes</taxon>
        <taxon>Micrococcales</taxon>
        <taxon>Microbacteriaceae</taxon>
        <taxon>Agromyces</taxon>
    </lineage>
</organism>
<dbReference type="EMBL" id="JBHMBL010000001">
    <property type="protein sequence ID" value="MFB9640724.1"/>
    <property type="molecule type" value="Genomic_DNA"/>
</dbReference>